<proteinExistence type="predicted"/>
<sequence>MGLDRVKRGRGPIVVKTIGGTVFMVLTSSIYSMMKIQKRSLDASAGVLNPTDQILMSKHLLEASLMGISHPLALPLNEGKKVRQHKLN</sequence>
<keyword evidence="2" id="KW-0675">Receptor</keyword>
<keyword evidence="3" id="KW-1185">Reference proteome</keyword>
<accession>A0A7J6WY87</accession>
<organism evidence="2 3">
    <name type="scientific">Thalictrum thalictroides</name>
    <name type="common">Rue-anemone</name>
    <name type="synonym">Anemone thalictroides</name>
    <dbReference type="NCBI Taxonomy" id="46969"/>
    <lineage>
        <taxon>Eukaryota</taxon>
        <taxon>Viridiplantae</taxon>
        <taxon>Streptophyta</taxon>
        <taxon>Embryophyta</taxon>
        <taxon>Tracheophyta</taxon>
        <taxon>Spermatophyta</taxon>
        <taxon>Magnoliopsida</taxon>
        <taxon>Ranunculales</taxon>
        <taxon>Ranunculaceae</taxon>
        <taxon>Thalictroideae</taxon>
        <taxon>Thalictrum</taxon>
    </lineage>
</organism>
<dbReference type="EMBL" id="JABWDY010008157">
    <property type="protein sequence ID" value="KAF5202409.1"/>
    <property type="molecule type" value="Genomic_DNA"/>
</dbReference>
<gene>
    <name evidence="2" type="ORF">FRX31_008004</name>
</gene>
<keyword evidence="1" id="KW-0472">Membrane</keyword>
<dbReference type="Proteomes" id="UP000554482">
    <property type="component" value="Unassembled WGS sequence"/>
</dbReference>
<protein>
    <submittedName>
        <fullName evidence="2">B-cell receptor-associated protein 31-like</fullName>
    </submittedName>
</protein>
<name>A0A7J6WY87_THATH</name>
<comment type="caution">
    <text evidence="2">The sequence shown here is derived from an EMBL/GenBank/DDBJ whole genome shotgun (WGS) entry which is preliminary data.</text>
</comment>
<keyword evidence="1" id="KW-0812">Transmembrane</keyword>
<feature type="transmembrane region" description="Helical" evidence="1">
    <location>
        <begin position="13"/>
        <end position="31"/>
    </location>
</feature>
<keyword evidence="1" id="KW-1133">Transmembrane helix</keyword>
<dbReference type="OrthoDB" id="435607at2759"/>
<evidence type="ECO:0000256" key="1">
    <source>
        <dbReference type="SAM" id="Phobius"/>
    </source>
</evidence>
<evidence type="ECO:0000313" key="3">
    <source>
        <dbReference type="Proteomes" id="UP000554482"/>
    </source>
</evidence>
<dbReference type="AlphaFoldDB" id="A0A7J6WY87"/>
<evidence type="ECO:0000313" key="2">
    <source>
        <dbReference type="EMBL" id="KAF5202409.1"/>
    </source>
</evidence>
<reference evidence="2 3" key="1">
    <citation type="submission" date="2020-06" db="EMBL/GenBank/DDBJ databases">
        <title>Transcriptomic and genomic resources for Thalictrum thalictroides and T. hernandezii: Facilitating candidate gene discovery in an emerging model plant lineage.</title>
        <authorList>
            <person name="Arias T."/>
            <person name="Riano-Pachon D.M."/>
            <person name="Di Stilio V.S."/>
        </authorList>
    </citation>
    <scope>NUCLEOTIDE SEQUENCE [LARGE SCALE GENOMIC DNA]</scope>
    <source>
        <strain evidence="3">cv. WT478/WT964</strain>
        <tissue evidence="2">Leaves</tissue>
    </source>
</reference>